<reference evidence="2" key="1">
    <citation type="submission" date="2017-03" db="EMBL/GenBank/DDBJ databases">
        <title>Phytopthora megakarya and P. palmivora, two closely related causual agents of cacao black pod achieved similar genome size and gene model numbers by different mechanisms.</title>
        <authorList>
            <person name="Ali S."/>
            <person name="Shao J."/>
            <person name="Larry D.J."/>
            <person name="Kronmiller B."/>
            <person name="Shen D."/>
            <person name="Strem M.D."/>
            <person name="Melnick R.L."/>
            <person name="Guiltinan M.J."/>
            <person name="Tyler B.M."/>
            <person name="Meinhardt L.W."/>
            <person name="Bailey B.A."/>
        </authorList>
    </citation>
    <scope>NUCLEOTIDE SEQUENCE [LARGE SCALE GENOMIC DNA]</scope>
    <source>
        <strain evidence="2">zdho120</strain>
    </source>
</reference>
<protein>
    <submittedName>
        <fullName evidence="1">Uncharacterized protein</fullName>
    </submittedName>
</protein>
<keyword evidence="2" id="KW-1185">Reference proteome</keyword>
<dbReference type="AlphaFoldDB" id="A0A225WHD5"/>
<dbReference type="PANTHER" id="PTHR40866:SF1">
    <property type="entry name" value="BED-TYPE DOMAIN-CONTAINING PROTEIN"/>
    <property type="match status" value="1"/>
</dbReference>
<dbReference type="EMBL" id="NBNE01000826">
    <property type="protein sequence ID" value="OWZ17025.1"/>
    <property type="molecule type" value="Genomic_DNA"/>
</dbReference>
<name>A0A225WHD5_9STRA</name>
<sequence>MSKLSLVKNFAEFATTNDLHPVKRNITRWSSRFEILEHYVRIRPQIRTIEAVEELVRTGAAHRKLLVLLEHMKKRQSLMMKLQMRWHRFAGYPPTFDTVISEYPTTPTVKAINGGTLSKVEAVAVKLFKVAKCGDKRMTRQDDYATQRLLTGCRSCQLQSAVEGAAVDFECM</sequence>
<dbReference type="PANTHER" id="PTHR40866">
    <property type="entry name" value="BED-TYPE DOMAIN-CONTAINING PROTEIN"/>
    <property type="match status" value="1"/>
</dbReference>
<gene>
    <name evidence="1" type="ORF">PHMEG_0009093</name>
</gene>
<dbReference type="Proteomes" id="UP000198211">
    <property type="component" value="Unassembled WGS sequence"/>
</dbReference>
<comment type="caution">
    <text evidence="1">The sequence shown here is derived from an EMBL/GenBank/DDBJ whole genome shotgun (WGS) entry which is preliminary data.</text>
</comment>
<evidence type="ECO:0000313" key="1">
    <source>
        <dbReference type="EMBL" id="OWZ17025.1"/>
    </source>
</evidence>
<dbReference type="OrthoDB" id="96566at2759"/>
<organism evidence="1 2">
    <name type="scientific">Phytophthora megakarya</name>
    <dbReference type="NCBI Taxonomy" id="4795"/>
    <lineage>
        <taxon>Eukaryota</taxon>
        <taxon>Sar</taxon>
        <taxon>Stramenopiles</taxon>
        <taxon>Oomycota</taxon>
        <taxon>Peronosporomycetes</taxon>
        <taxon>Peronosporales</taxon>
        <taxon>Peronosporaceae</taxon>
        <taxon>Phytophthora</taxon>
    </lineage>
</organism>
<proteinExistence type="predicted"/>
<evidence type="ECO:0000313" key="2">
    <source>
        <dbReference type="Proteomes" id="UP000198211"/>
    </source>
</evidence>
<accession>A0A225WHD5</accession>